<keyword evidence="10" id="KW-1185">Reference proteome</keyword>
<dbReference type="Gene3D" id="3.40.710.10">
    <property type="entry name" value="DD-peptidase/beta-lactamase superfamily"/>
    <property type="match status" value="1"/>
</dbReference>
<dbReference type="HAMAP" id="MF_00313">
    <property type="entry name" value="Glutaminase"/>
    <property type="match status" value="1"/>
</dbReference>
<evidence type="ECO:0000256" key="1">
    <source>
        <dbReference type="ARBA" id="ARBA00011076"/>
    </source>
</evidence>
<dbReference type="PANTHER" id="PTHR12544">
    <property type="entry name" value="GLUTAMINASE"/>
    <property type="match status" value="1"/>
</dbReference>
<evidence type="ECO:0000256" key="6">
    <source>
        <dbReference type="ARBA" id="ARBA00070405"/>
    </source>
</evidence>
<dbReference type="NCBIfam" id="TIGR03814">
    <property type="entry name" value="Gln_ase"/>
    <property type="match status" value="1"/>
</dbReference>
<comment type="caution">
    <text evidence="9">The sequence shown here is derived from an EMBL/GenBank/DDBJ whole genome shotgun (WGS) entry which is preliminary data.</text>
</comment>
<feature type="binding site" evidence="7">
    <location>
        <position position="175"/>
    </location>
    <ligand>
        <name>substrate</name>
    </ligand>
</feature>
<name>A0A7Z0GL39_9MICC</name>
<keyword evidence="7" id="KW-0007">Acetylation</keyword>
<dbReference type="GO" id="GO:0004359">
    <property type="term" value="F:glutaminase activity"/>
    <property type="evidence" value="ECO:0007669"/>
    <property type="project" value="UniProtKB-UniRule"/>
</dbReference>
<feature type="binding site" evidence="7">
    <location>
        <position position="258"/>
    </location>
    <ligand>
        <name>substrate</name>
    </ligand>
</feature>
<organism evidence="9 10">
    <name type="scientific">Nesterenkonia xinjiangensis</name>
    <dbReference type="NCBI Taxonomy" id="225327"/>
    <lineage>
        <taxon>Bacteria</taxon>
        <taxon>Bacillati</taxon>
        <taxon>Actinomycetota</taxon>
        <taxon>Actinomycetes</taxon>
        <taxon>Micrococcales</taxon>
        <taxon>Micrococcaceae</taxon>
        <taxon>Nesterenkonia</taxon>
    </lineage>
</organism>
<keyword evidence="4 7" id="KW-0378">Hydrolase</keyword>
<evidence type="ECO:0000313" key="9">
    <source>
        <dbReference type="EMBL" id="NYJ77970.1"/>
    </source>
</evidence>
<comment type="similarity">
    <text evidence="1 7">Belongs to the glutaminase family.</text>
</comment>
<dbReference type="AlphaFoldDB" id="A0A7Z0GL39"/>
<dbReference type="GO" id="GO:0006543">
    <property type="term" value="P:L-glutamine catabolic process"/>
    <property type="evidence" value="ECO:0007669"/>
    <property type="project" value="TreeGrafter"/>
</dbReference>
<dbReference type="Pfam" id="PF04960">
    <property type="entry name" value="Glutaminase"/>
    <property type="match status" value="1"/>
</dbReference>
<feature type="binding site" evidence="7">
    <location>
        <position position="276"/>
    </location>
    <ligand>
        <name>substrate</name>
    </ligand>
</feature>
<comment type="catalytic activity">
    <reaction evidence="5 7">
        <text>L-glutamine + H2O = L-glutamate + NH4(+)</text>
        <dbReference type="Rhea" id="RHEA:15889"/>
        <dbReference type="ChEBI" id="CHEBI:15377"/>
        <dbReference type="ChEBI" id="CHEBI:28938"/>
        <dbReference type="ChEBI" id="CHEBI:29985"/>
        <dbReference type="ChEBI" id="CHEBI:58359"/>
        <dbReference type="EC" id="3.5.1.2"/>
    </reaction>
</comment>
<evidence type="ECO:0000256" key="7">
    <source>
        <dbReference type="HAMAP-Rule" id="MF_00313"/>
    </source>
</evidence>
<evidence type="ECO:0000256" key="3">
    <source>
        <dbReference type="ARBA" id="ARBA00012918"/>
    </source>
</evidence>
<sequence>MHSPIPDYLLEVLESCAQDRSGELADYIPELASADADRHALALGTTDGVSYSAGDAEAQFTIQSVSKPFVYALAIDDIGLEAVRARVGVEPSGEAFNELSLEGGTGRPLNPMINAGAIATHQLVSTEGCEPLDDGAPERLARTESVRARTGRVLAGLSAFAGRELHIDYSVAESEFEESYRNRAIANMLRTHDIIGGEPTEAVRGYIDQCAVLVTVRDLALMAATLAGGGVHPVTGTQVVSAAAARQTLSVMATCGMYDGSGRWLARIGIPAKSGVSGAIIGVLPGQVGIASFAPRLDSEGNSVQGVEMFERLSQDMGLHLMSAEQPAAAAVRGITREEGPAGAATTRVALQGALRFTGAERVLREVVAVDADHGLAETVVLDLTQVQGLSSTAVRMLRELIRRLELDGHTVPLEDPGGLLEDR</sequence>
<evidence type="ECO:0000256" key="4">
    <source>
        <dbReference type="ARBA" id="ARBA00022801"/>
    </source>
</evidence>
<dbReference type="InterPro" id="IPR015868">
    <property type="entry name" value="Glutaminase"/>
</dbReference>
<evidence type="ECO:0000313" key="10">
    <source>
        <dbReference type="Proteomes" id="UP000535437"/>
    </source>
</evidence>
<proteinExistence type="inferred from homology"/>
<dbReference type="GO" id="GO:0006537">
    <property type="term" value="P:glutamate biosynthetic process"/>
    <property type="evidence" value="ECO:0007669"/>
    <property type="project" value="TreeGrafter"/>
</dbReference>
<protein>
    <recommendedName>
        <fullName evidence="6 7">Glutaminase</fullName>
        <ecNumber evidence="3 7">3.5.1.2</ecNumber>
    </recommendedName>
</protein>
<dbReference type="PANTHER" id="PTHR12544:SF29">
    <property type="entry name" value="GLUTAMINASE"/>
    <property type="match status" value="1"/>
</dbReference>
<dbReference type="SUPFAM" id="SSF52091">
    <property type="entry name" value="SpoIIaa-like"/>
    <property type="match status" value="1"/>
</dbReference>
<feature type="domain" description="STAS" evidence="8">
    <location>
        <begin position="349"/>
        <end position="424"/>
    </location>
</feature>
<feature type="binding site" evidence="7">
    <location>
        <position position="114"/>
    </location>
    <ligand>
        <name>substrate</name>
    </ligand>
</feature>
<dbReference type="FunFam" id="3.40.710.10:FF:000005">
    <property type="entry name" value="Glutaminase"/>
    <property type="match status" value="1"/>
</dbReference>
<dbReference type="EC" id="3.5.1.2" evidence="3 7"/>
<reference evidence="9 10" key="1">
    <citation type="submission" date="2020-07" db="EMBL/GenBank/DDBJ databases">
        <title>Sequencing the genomes of 1000 actinobacteria strains.</title>
        <authorList>
            <person name="Klenk H.-P."/>
        </authorList>
    </citation>
    <scope>NUCLEOTIDE SEQUENCE [LARGE SCALE GENOMIC DNA]</scope>
    <source>
        <strain evidence="9 10">DSM 15475</strain>
    </source>
</reference>
<comment type="subunit">
    <text evidence="2 7">Homotetramer.</text>
</comment>
<dbReference type="PROSITE" id="PS50801">
    <property type="entry name" value="STAS"/>
    <property type="match status" value="1"/>
</dbReference>
<dbReference type="RefSeq" id="WP_179541379.1">
    <property type="nucleotide sequence ID" value="NZ_BAAALL010000002.1"/>
</dbReference>
<dbReference type="Gene3D" id="3.30.750.24">
    <property type="entry name" value="STAS domain"/>
    <property type="match status" value="1"/>
</dbReference>
<evidence type="ECO:0000256" key="5">
    <source>
        <dbReference type="ARBA" id="ARBA00049534"/>
    </source>
</evidence>
<dbReference type="InterPro" id="IPR002645">
    <property type="entry name" value="STAS_dom"/>
</dbReference>
<dbReference type="SUPFAM" id="SSF56601">
    <property type="entry name" value="beta-lactamase/transpeptidase-like"/>
    <property type="match status" value="1"/>
</dbReference>
<dbReference type="InterPro" id="IPR012338">
    <property type="entry name" value="Beta-lactam/transpept-like"/>
</dbReference>
<accession>A0A7Z0GL39</accession>
<dbReference type="EMBL" id="JACCFY010000001">
    <property type="protein sequence ID" value="NYJ77970.1"/>
    <property type="molecule type" value="Genomic_DNA"/>
</dbReference>
<dbReference type="InterPro" id="IPR036513">
    <property type="entry name" value="STAS_dom_sf"/>
</dbReference>
<feature type="binding site" evidence="7">
    <location>
        <position position="64"/>
    </location>
    <ligand>
        <name>substrate</name>
    </ligand>
</feature>
<gene>
    <name evidence="7" type="primary">glsA</name>
    <name evidence="9" type="ORF">HNR09_001381</name>
</gene>
<dbReference type="NCBIfam" id="NF002134">
    <property type="entry name" value="PRK00971.1-4"/>
    <property type="match status" value="1"/>
</dbReference>
<dbReference type="Pfam" id="PF01740">
    <property type="entry name" value="STAS"/>
    <property type="match status" value="1"/>
</dbReference>
<evidence type="ECO:0000259" key="8">
    <source>
        <dbReference type="PROSITE" id="PS50801"/>
    </source>
</evidence>
<evidence type="ECO:0000256" key="2">
    <source>
        <dbReference type="ARBA" id="ARBA00011881"/>
    </source>
</evidence>
<dbReference type="Proteomes" id="UP000535437">
    <property type="component" value="Unassembled WGS sequence"/>
</dbReference>
<feature type="binding site" evidence="7">
    <location>
        <position position="182"/>
    </location>
    <ligand>
        <name>substrate</name>
    </ligand>
</feature>
<feature type="binding site" evidence="7">
    <location>
        <position position="206"/>
    </location>
    <ligand>
        <name>substrate</name>
    </ligand>
</feature>